<reference evidence="3" key="1">
    <citation type="submission" date="2016-10" db="EMBL/GenBank/DDBJ databases">
        <authorList>
            <person name="Varghese N."/>
            <person name="Submissions S."/>
        </authorList>
    </citation>
    <scope>NUCLEOTIDE SEQUENCE [LARGE SCALE GENOMIC DNA]</scope>
    <source>
        <strain evidence="3">Gh-105</strain>
    </source>
</reference>
<dbReference type="EMBL" id="FOPM01000007">
    <property type="protein sequence ID" value="SFG66099.1"/>
    <property type="molecule type" value="Genomic_DNA"/>
</dbReference>
<protein>
    <submittedName>
        <fullName evidence="2">Uncharacterized protein</fullName>
    </submittedName>
</protein>
<evidence type="ECO:0000256" key="1">
    <source>
        <dbReference type="SAM" id="MobiDB-lite"/>
    </source>
</evidence>
<sequence length="384" mass="42495">MSNKRQIYDPNIDRDHSRPPAAIASVLDHMREGVASQRFRLALVGAKPSKAATATADRHAVTDGGVGQPPRDVAAPTGSEASRRHAARDSLNARMRPILYALAQNAGLDPAVWKARLDAPMPLTDPEIVRALPEVFASDAFRDARAACRDLTLLPPEQRPFAEAPFDLGFRGRPPAQIVEHHPCWDLPLVPGARALERWTIADVAEWMKNWPPKPSRPKTPLDLWDAPTADLWLRRHTLAEGQDADRRNLVVAFRAGRTRKGPLEVLAGLRGDALLVLTDSVLCERLRREVMAVLLQDRADLIHVGLDMVACGYLSLAGLRAALTVHDEARDKTVLETFAWNADWMGEWIVERSWWLISRYDWPQLCPSHAGPGPSEAVTGTEA</sequence>
<feature type="region of interest" description="Disordered" evidence="1">
    <location>
        <begin position="52"/>
        <end position="87"/>
    </location>
</feature>
<organism evidence="2 3">
    <name type="scientific">Methylobacterium gossipiicola</name>
    <dbReference type="NCBI Taxonomy" id="582675"/>
    <lineage>
        <taxon>Bacteria</taxon>
        <taxon>Pseudomonadati</taxon>
        <taxon>Pseudomonadota</taxon>
        <taxon>Alphaproteobacteria</taxon>
        <taxon>Hyphomicrobiales</taxon>
        <taxon>Methylobacteriaceae</taxon>
        <taxon>Methylobacterium</taxon>
    </lineage>
</organism>
<accession>A0A1I2TPM1</accession>
<dbReference type="STRING" id="582675.SAMN05192565_107217"/>
<name>A0A1I2TPM1_9HYPH</name>
<evidence type="ECO:0000313" key="3">
    <source>
        <dbReference type="Proteomes" id="UP000199229"/>
    </source>
</evidence>
<dbReference type="Proteomes" id="UP000199229">
    <property type="component" value="Unassembled WGS sequence"/>
</dbReference>
<dbReference type="AlphaFoldDB" id="A0A1I2TPM1"/>
<evidence type="ECO:0000313" key="2">
    <source>
        <dbReference type="EMBL" id="SFG66099.1"/>
    </source>
</evidence>
<keyword evidence="3" id="KW-1185">Reference proteome</keyword>
<gene>
    <name evidence="2" type="ORF">SAMN05192565_107217</name>
</gene>
<proteinExistence type="predicted"/>